<dbReference type="Gene3D" id="3.40.50.1110">
    <property type="entry name" value="SGNH hydrolase"/>
    <property type="match status" value="1"/>
</dbReference>
<dbReference type="Pfam" id="PF13472">
    <property type="entry name" value="Lipase_GDSL_2"/>
    <property type="match status" value="1"/>
</dbReference>
<dbReference type="Proteomes" id="UP001259982">
    <property type="component" value="Unassembled WGS sequence"/>
</dbReference>
<gene>
    <name evidence="2" type="ORF">RM531_00695</name>
</gene>
<evidence type="ECO:0000313" key="2">
    <source>
        <dbReference type="EMBL" id="MDT0616981.1"/>
    </source>
</evidence>
<accession>A0ABU3B7K9</accession>
<dbReference type="RefSeq" id="WP_311656526.1">
    <property type="nucleotide sequence ID" value="NZ_JAVRHY010000001.1"/>
</dbReference>
<name>A0ABU3B7K9_9GAMM</name>
<dbReference type="CDD" id="cd01822">
    <property type="entry name" value="Lysophospholipase_L1_like"/>
    <property type="match status" value="1"/>
</dbReference>
<reference evidence="2 3" key="1">
    <citation type="submission" date="2023-09" db="EMBL/GenBank/DDBJ databases">
        <authorList>
            <person name="Rey-Velasco X."/>
        </authorList>
    </citation>
    <scope>NUCLEOTIDE SEQUENCE [LARGE SCALE GENOMIC DNA]</scope>
    <source>
        <strain evidence="2 3">P385</strain>
    </source>
</reference>
<proteinExistence type="predicted"/>
<dbReference type="PROSITE" id="PS51257">
    <property type="entry name" value="PROKAR_LIPOPROTEIN"/>
    <property type="match status" value="1"/>
</dbReference>
<comment type="caution">
    <text evidence="2">The sequence shown here is derived from an EMBL/GenBank/DDBJ whole genome shotgun (WGS) entry which is preliminary data.</text>
</comment>
<dbReference type="PANTHER" id="PTHR30383">
    <property type="entry name" value="THIOESTERASE 1/PROTEASE 1/LYSOPHOSPHOLIPASE L1"/>
    <property type="match status" value="1"/>
</dbReference>
<dbReference type="InterPro" id="IPR036514">
    <property type="entry name" value="SGNH_hydro_sf"/>
</dbReference>
<dbReference type="SUPFAM" id="SSF52266">
    <property type="entry name" value="SGNH hydrolase"/>
    <property type="match status" value="1"/>
</dbReference>
<dbReference type="PANTHER" id="PTHR30383:SF24">
    <property type="entry name" value="THIOESTERASE 1_PROTEASE 1_LYSOPHOSPHOLIPASE L1"/>
    <property type="match status" value="1"/>
</dbReference>
<sequence length="211" mass="22602">MSRSLRHYRFPTALLQPLLLALVLAGCSDSPSLPMLAGDATVLAFGDSLTHGTGTTGDKAYPTRLQALIGRRVINAGVPGETTAEGRQRLPGTLDQHRPDLVLLCLGGNDFLRKRDPAATRADLAAMLDTLRKRDIPVLLIAVPELTLLGGDHALYADLAERYEVPQLSGELNRILRDAELKSDRVHANAAGYAELAEAVAARLREAGALP</sequence>
<feature type="domain" description="SGNH hydrolase-type esterase" evidence="1">
    <location>
        <begin position="44"/>
        <end position="194"/>
    </location>
</feature>
<dbReference type="InterPro" id="IPR051532">
    <property type="entry name" value="Ester_Hydrolysis_Enzymes"/>
</dbReference>
<protein>
    <submittedName>
        <fullName evidence="2">Arylesterase</fullName>
    </submittedName>
</protein>
<keyword evidence="3" id="KW-1185">Reference proteome</keyword>
<evidence type="ECO:0000259" key="1">
    <source>
        <dbReference type="Pfam" id="PF13472"/>
    </source>
</evidence>
<organism evidence="2 3">
    <name type="scientific">Spectribacter acetivorans</name>
    <dbReference type="NCBI Taxonomy" id="3075603"/>
    <lineage>
        <taxon>Bacteria</taxon>
        <taxon>Pseudomonadati</taxon>
        <taxon>Pseudomonadota</taxon>
        <taxon>Gammaproteobacteria</taxon>
        <taxon>Salinisphaerales</taxon>
        <taxon>Salinisphaeraceae</taxon>
        <taxon>Spectribacter</taxon>
    </lineage>
</organism>
<evidence type="ECO:0000313" key="3">
    <source>
        <dbReference type="Proteomes" id="UP001259982"/>
    </source>
</evidence>
<dbReference type="InterPro" id="IPR013830">
    <property type="entry name" value="SGNH_hydro"/>
</dbReference>
<dbReference type="EMBL" id="JAVRHY010000001">
    <property type="protein sequence ID" value="MDT0616981.1"/>
    <property type="molecule type" value="Genomic_DNA"/>
</dbReference>